<dbReference type="GO" id="GO:0005634">
    <property type="term" value="C:nucleus"/>
    <property type="evidence" value="ECO:0007669"/>
    <property type="project" value="UniProtKB-SubCell"/>
</dbReference>
<dbReference type="AlphaFoldDB" id="G4YUC1"/>
<accession>G4YUC1</accession>
<dbReference type="PANTHER" id="PTHR12972">
    <property type="entry name" value="DOWNSTREAM NEIGHBOR OF SON"/>
    <property type="match status" value="1"/>
</dbReference>
<evidence type="ECO:0000256" key="3">
    <source>
        <dbReference type="ARBA" id="ARBA00023242"/>
    </source>
</evidence>
<evidence type="ECO:0000313" key="6">
    <source>
        <dbReference type="EMBL" id="EGZ24305.1"/>
    </source>
</evidence>
<dbReference type="KEGG" id="psoj:PHYSODRAFT_296440"/>
<keyword evidence="2" id="KW-0217">Developmental protein</keyword>
<dbReference type="Proteomes" id="UP000002640">
    <property type="component" value="Unassembled WGS sequence"/>
</dbReference>
<evidence type="ECO:0000256" key="1">
    <source>
        <dbReference type="ARBA" id="ARBA00004123"/>
    </source>
</evidence>
<feature type="compositionally biased region" description="Basic and acidic residues" evidence="5">
    <location>
        <begin position="14"/>
        <end position="37"/>
    </location>
</feature>
<protein>
    <submittedName>
        <fullName evidence="6">Uncharacterized protein</fullName>
    </submittedName>
</protein>
<proteinExistence type="inferred from homology"/>
<feature type="compositionally biased region" description="Low complexity" evidence="5">
    <location>
        <begin position="38"/>
        <end position="60"/>
    </location>
</feature>
<comment type="similarity">
    <text evidence="4">Belongs to the DONSON family.</text>
</comment>
<dbReference type="RefSeq" id="XP_009519593.1">
    <property type="nucleotide sequence ID" value="XM_009521298.1"/>
</dbReference>
<dbReference type="STRING" id="1094619.G4YUC1"/>
<feature type="region of interest" description="Disordered" evidence="5">
    <location>
        <begin position="1"/>
        <end position="60"/>
    </location>
</feature>
<dbReference type="InterPro" id="IPR024861">
    <property type="entry name" value="Donson"/>
</dbReference>
<organism evidence="6 7">
    <name type="scientific">Phytophthora sojae (strain P6497)</name>
    <name type="common">Soybean stem and root rot agent</name>
    <name type="synonym">Phytophthora megasperma f. sp. glycines</name>
    <dbReference type="NCBI Taxonomy" id="1094619"/>
    <lineage>
        <taxon>Eukaryota</taxon>
        <taxon>Sar</taxon>
        <taxon>Stramenopiles</taxon>
        <taxon>Oomycota</taxon>
        <taxon>Peronosporomycetes</taxon>
        <taxon>Peronosporales</taxon>
        <taxon>Peronosporaceae</taxon>
        <taxon>Phytophthora</taxon>
    </lineage>
</organism>
<dbReference type="OMA" id="RWNTWQE"/>
<evidence type="ECO:0000256" key="5">
    <source>
        <dbReference type="SAM" id="MobiDB-lite"/>
    </source>
</evidence>
<reference evidence="6 7" key="1">
    <citation type="journal article" date="2006" name="Science">
        <title>Phytophthora genome sequences uncover evolutionary origins and mechanisms of pathogenesis.</title>
        <authorList>
            <person name="Tyler B.M."/>
            <person name="Tripathy S."/>
            <person name="Zhang X."/>
            <person name="Dehal P."/>
            <person name="Jiang R.H."/>
            <person name="Aerts A."/>
            <person name="Arredondo F.D."/>
            <person name="Baxter L."/>
            <person name="Bensasson D."/>
            <person name="Beynon J.L."/>
            <person name="Chapman J."/>
            <person name="Damasceno C.M."/>
            <person name="Dorrance A.E."/>
            <person name="Dou D."/>
            <person name="Dickerman A.W."/>
            <person name="Dubchak I.L."/>
            <person name="Garbelotto M."/>
            <person name="Gijzen M."/>
            <person name="Gordon S.G."/>
            <person name="Govers F."/>
            <person name="Grunwald N.J."/>
            <person name="Huang W."/>
            <person name="Ivors K.L."/>
            <person name="Jones R.W."/>
            <person name="Kamoun S."/>
            <person name="Krampis K."/>
            <person name="Lamour K.H."/>
            <person name="Lee M.K."/>
            <person name="McDonald W.H."/>
            <person name="Medina M."/>
            <person name="Meijer H.J."/>
            <person name="Nordberg E.K."/>
            <person name="Maclean D.J."/>
            <person name="Ospina-Giraldo M.D."/>
            <person name="Morris P.F."/>
            <person name="Phuntumart V."/>
            <person name="Putnam N.H."/>
            <person name="Rash S."/>
            <person name="Rose J.K."/>
            <person name="Sakihama Y."/>
            <person name="Salamov A.A."/>
            <person name="Savidor A."/>
            <person name="Scheuring C.F."/>
            <person name="Smith B.M."/>
            <person name="Sobral B.W."/>
            <person name="Terry A."/>
            <person name="Torto-Alalibo T.A."/>
            <person name="Win J."/>
            <person name="Xu Z."/>
            <person name="Zhang H."/>
            <person name="Grigoriev I.V."/>
            <person name="Rokhsar D.S."/>
            <person name="Boore J.L."/>
        </authorList>
    </citation>
    <scope>NUCLEOTIDE SEQUENCE [LARGE SCALE GENOMIC DNA]</scope>
    <source>
        <strain evidence="6 7">P6497</strain>
    </source>
</reference>
<keyword evidence="7" id="KW-1185">Reference proteome</keyword>
<evidence type="ECO:0000256" key="4">
    <source>
        <dbReference type="ARBA" id="ARBA00025806"/>
    </source>
</evidence>
<keyword evidence="3" id="KW-0539">Nucleus</keyword>
<feature type="region of interest" description="Disordered" evidence="5">
    <location>
        <begin position="343"/>
        <end position="363"/>
    </location>
</feature>
<dbReference type="EMBL" id="JH159152">
    <property type="protein sequence ID" value="EGZ24305.1"/>
    <property type="molecule type" value="Genomic_DNA"/>
</dbReference>
<dbReference type="PANTHER" id="PTHR12972:SF0">
    <property type="entry name" value="PROTEIN DOWNSTREAM NEIGHBOR OF SON"/>
    <property type="match status" value="1"/>
</dbReference>
<comment type="subcellular location">
    <subcellularLocation>
        <location evidence="1">Nucleus</location>
    </subcellularLocation>
</comment>
<gene>
    <name evidence="6" type="ORF">PHYSODRAFT_296440</name>
</gene>
<evidence type="ECO:0000313" key="7">
    <source>
        <dbReference type="Proteomes" id="UP000002640"/>
    </source>
</evidence>
<sequence length="564" mass="62656">MSDLLLWGWSPSKPAEEGKVDSPQKPDSHEVAQEEKLTTAPSSSASATKKTSPSAQTKKSSLLAAAAIPTTLNRLQSLYAPSLLNKQRKRRPAGANVPNTFYVSDLPLDIVPKTKLSILTAFPYPFQRSNSKIKKQALQRFITSGAKDSSLHSASQSAAVRWHEALHYFVHPAASVPSSILLNRATAASTSEPLLGGPKGERKREEKAFFTARWNTWQEAFRDLYMNFRRQSTGSSTDGSFYLRSSDYVVCFVYDVGAARKKETSSSIISLCRQHDMDTESSDETEEEAKPTKKVKKCKLYAVMSQSNSRIRKVLHHLNVEYSMPYVNANQTEREAGEFHLLEEEQEASRSRNKNASGGGGLVAPVTRAAPSQENMHGADSLLLFHGHDAVHGVYEFLINRAPMSNQDVPELYALHPFANATIQSLQVTSYGRVSGLATGPSSEEQPSRTATLFRTEVLGFCFPSSIEKLLDVLKDEWEAMKTSEETAAEDSEVALRTYMEAVSGAERLNAAKLDEQTAAEEKQRQKRQQELEFSKRRVEAVVVTKLESRYVVETTTRPIVVKR</sequence>
<dbReference type="GeneID" id="20641375"/>
<dbReference type="GO" id="GO:0033260">
    <property type="term" value="P:nuclear DNA replication"/>
    <property type="evidence" value="ECO:0007669"/>
    <property type="project" value="TreeGrafter"/>
</dbReference>
<name>G4YUC1_PHYSP</name>
<evidence type="ECO:0000256" key="2">
    <source>
        <dbReference type="ARBA" id="ARBA00022473"/>
    </source>
</evidence>
<dbReference type="InParanoid" id="G4YUC1"/>